<evidence type="ECO:0000256" key="6">
    <source>
        <dbReference type="ARBA" id="ARBA00022840"/>
    </source>
</evidence>
<evidence type="ECO:0000259" key="14">
    <source>
        <dbReference type="Pfam" id="PF00306"/>
    </source>
</evidence>
<feature type="domain" description="ATPase F1/V1/A1 complex alpha/beta subunit N-terminal" evidence="15">
    <location>
        <begin position="68"/>
        <end position="134"/>
    </location>
</feature>
<dbReference type="NCBIfam" id="NF009884">
    <property type="entry name" value="PRK13343.1"/>
    <property type="match status" value="1"/>
</dbReference>
<keyword evidence="6 12" id="KW-0067">ATP-binding</keyword>
<dbReference type="GO" id="GO:0005743">
    <property type="term" value="C:mitochondrial inner membrane"/>
    <property type="evidence" value="ECO:0007669"/>
    <property type="project" value="UniProtKB-SubCell"/>
</dbReference>
<comment type="subcellular location">
    <subcellularLocation>
        <location evidence="1">Mitochondrion inner membrane</location>
    </subcellularLocation>
</comment>
<keyword evidence="4 12" id="KW-0547">Nucleotide-binding</keyword>
<comment type="caution">
    <text evidence="16">The sequence shown here is derived from an EMBL/GenBank/DDBJ whole genome shotgun (WGS) entry which is preliminary data.</text>
</comment>
<evidence type="ECO:0000256" key="12">
    <source>
        <dbReference type="RuleBase" id="RU003551"/>
    </source>
</evidence>
<dbReference type="PROSITE" id="PS00152">
    <property type="entry name" value="ATPASE_ALPHA_BETA"/>
    <property type="match status" value="1"/>
</dbReference>
<dbReference type="CDD" id="cd18116">
    <property type="entry name" value="ATP-synt_F1_alpha_N"/>
    <property type="match status" value="1"/>
</dbReference>
<proteinExistence type="inferred from homology"/>
<evidence type="ECO:0000256" key="2">
    <source>
        <dbReference type="ARBA" id="ARBA00008936"/>
    </source>
</evidence>
<comment type="similarity">
    <text evidence="2 11">Belongs to the ATPase alpha/beta chains family.</text>
</comment>
<evidence type="ECO:0000256" key="5">
    <source>
        <dbReference type="ARBA" id="ARBA00022781"/>
    </source>
</evidence>
<dbReference type="SUPFAM" id="SSF52540">
    <property type="entry name" value="P-loop containing nucleoside triphosphate hydrolases"/>
    <property type="match status" value="1"/>
</dbReference>
<dbReference type="Pfam" id="PF00006">
    <property type="entry name" value="ATP-synt_ab"/>
    <property type="match status" value="1"/>
</dbReference>
<dbReference type="InterPro" id="IPR020003">
    <property type="entry name" value="ATPase_a/bsu_AS"/>
</dbReference>
<name>A0A9P5APK7_9HYPO</name>
<accession>A0A9P5APK7</accession>
<protein>
    <recommendedName>
        <fullName evidence="12">ATP synthase subunit alpha</fullName>
    </recommendedName>
</protein>
<dbReference type="GO" id="GO:0005524">
    <property type="term" value="F:ATP binding"/>
    <property type="evidence" value="ECO:0007669"/>
    <property type="project" value="UniProtKB-KW"/>
</dbReference>
<dbReference type="EMBL" id="PVQB02000133">
    <property type="protein sequence ID" value="KAF4342603.1"/>
    <property type="molecule type" value="Genomic_DNA"/>
</dbReference>
<feature type="domain" description="ATPase F1/V1/A1 complex alpha/beta subunit nucleotide-binding" evidence="13">
    <location>
        <begin position="191"/>
        <end position="414"/>
    </location>
</feature>
<dbReference type="InterPro" id="IPR004100">
    <property type="entry name" value="ATPase_F1/V1/A1_a/bsu_N"/>
</dbReference>
<sequence length="552" mass="59655">MFRNALRQSTRAVGAVSAAGRVAAVRNAAPASINAARFYASDAKATPTEVSSILEQRIRGVQEESGLAETGRVLSVGDGIARVHGMANVQAEELVEFASGVKGMCMNLEAGQVGVVLFGSDRLVKEGETVKRTGEIVDVPVGPEMLGRVVDALGNPIDGKGPINTKEKRRAQLKAPGILPRKSVNEPVQTGLKSIDAMVPIGRGQRELIIGDRQTGKTAVGLDTILNQKRWNDGQDEKKKLYCIYVAVGQKRSTVAQLVKTLEENDAMKYSIVVAATASEAAPLQYLAPFTGASIGEWFRDNGKHSLVIYDDLSKQAVAYRQMSLLLRRPPGREAYPGDVFYLHSRLLERAAKMNDKLGGGSMTALPVIETQGGDVSAYIPTNVISITDGQIFLEAELFYKGIRPAINVGLSVSRVGSAAQVKAMKQVAGSLKLFLAQYREVAAFAQFGSDLDAATKQTLNRGERLTELLKQKQYSPFAVNEMVPLIFAGVNGYLDSVPVNKILQWESDFLAHLKTNESELLATIDKEGALSKDTEAKLRDITQSFVKSFLG</sequence>
<dbReference type="InterPro" id="IPR023366">
    <property type="entry name" value="ATP_synth_asu-like_sf"/>
</dbReference>
<dbReference type="Gene3D" id="1.20.150.20">
    <property type="entry name" value="ATP synthase alpha/beta chain, C-terminal domain"/>
    <property type="match status" value="1"/>
</dbReference>
<keyword evidence="8" id="KW-0472">Membrane</keyword>
<reference evidence="16" key="2">
    <citation type="submission" date="2020-02" db="EMBL/GenBank/DDBJ databases">
        <title>Identification and distribution of gene clusters putatively required for synthesis of sphingolipid metabolism inhibitors in phylogenetically diverse species of the filamentous fungus Fusarium.</title>
        <authorList>
            <person name="Kim H.-S."/>
            <person name="Busman M."/>
            <person name="Brown D.W."/>
            <person name="Divon H."/>
            <person name="Uhlig S."/>
            <person name="Proctor R.H."/>
        </authorList>
    </citation>
    <scope>NUCLEOTIDE SEQUENCE</scope>
    <source>
        <strain evidence="16">NRRL 25174</strain>
    </source>
</reference>
<keyword evidence="10 12" id="KW-0066">ATP synthesis</keyword>
<dbReference type="InterPro" id="IPR033732">
    <property type="entry name" value="ATP_synth_F1_a_nt-bd_dom"/>
</dbReference>
<dbReference type="CDD" id="cd18113">
    <property type="entry name" value="ATP-synt_F1_alpha_C"/>
    <property type="match status" value="1"/>
</dbReference>
<dbReference type="HAMAP" id="MF_01346">
    <property type="entry name" value="ATP_synth_alpha_bact"/>
    <property type="match status" value="1"/>
</dbReference>
<dbReference type="FunFam" id="1.20.150.20:FF:000001">
    <property type="entry name" value="ATP synthase subunit alpha"/>
    <property type="match status" value="1"/>
</dbReference>
<dbReference type="GO" id="GO:0046933">
    <property type="term" value="F:proton-transporting ATP synthase activity, rotational mechanism"/>
    <property type="evidence" value="ECO:0007669"/>
    <property type="project" value="InterPro"/>
</dbReference>
<dbReference type="Pfam" id="PF02874">
    <property type="entry name" value="ATP-synt_ab_N"/>
    <property type="match status" value="1"/>
</dbReference>
<dbReference type="CDD" id="cd01132">
    <property type="entry name" value="F1-ATPase_alpha_CD"/>
    <property type="match status" value="1"/>
</dbReference>
<evidence type="ECO:0000259" key="13">
    <source>
        <dbReference type="Pfam" id="PF00006"/>
    </source>
</evidence>
<dbReference type="FunFam" id="2.40.30.20:FF:000001">
    <property type="entry name" value="ATP synthase subunit alpha"/>
    <property type="match status" value="1"/>
</dbReference>
<dbReference type="AlphaFoldDB" id="A0A9P5APK7"/>
<comment type="function">
    <text evidence="12">Produces ATP from ADP in the presence of a proton gradient across the membrane.</text>
</comment>
<evidence type="ECO:0000313" key="16">
    <source>
        <dbReference type="EMBL" id="KAF4342603.1"/>
    </source>
</evidence>
<evidence type="ECO:0000256" key="10">
    <source>
        <dbReference type="ARBA" id="ARBA00023310"/>
    </source>
</evidence>
<keyword evidence="17" id="KW-1185">Reference proteome</keyword>
<dbReference type="GO" id="GO:0043531">
    <property type="term" value="F:ADP binding"/>
    <property type="evidence" value="ECO:0007669"/>
    <property type="project" value="TreeGrafter"/>
</dbReference>
<dbReference type="FunFam" id="3.40.50.300:FF:004039">
    <property type="entry name" value="ATP synthase subunit alpha, mitochondrial"/>
    <property type="match status" value="1"/>
</dbReference>
<reference evidence="16" key="1">
    <citation type="journal article" date="2017" name="Mycologia">
        <title>Fusarium algeriense, sp. nov., a novel toxigenic crown rot pathogen of durum wheat from Algeria is nested in the Fusarium burgessii species complex.</title>
        <authorList>
            <person name="Laraba I."/>
            <person name="Keddad A."/>
            <person name="Boureghda H."/>
            <person name="Abdallah N."/>
            <person name="Vaughan M.M."/>
            <person name="Proctor R.H."/>
            <person name="Busman M."/>
            <person name="O'Donnell K."/>
        </authorList>
    </citation>
    <scope>NUCLEOTIDE SEQUENCE</scope>
    <source>
        <strain evidence="16">NRRL 25174</strain>
    </source>
</reference>
<dbReference type="InterPro" id="IPR000194">
    <property type="entry name" value="ATPase_F1/V1/A1_a/bsu_nucl-bd"/>
</dbReference>
<evidence type="ECO:0000256" key="8">
    <source>
        <dbReference type="ARBA" id="ARBA00023136"/>
    </source>
</evidence>
<keyword evidence="3 11" id="KW-0813">Transport</keyword>
<evidence type="ECO:0000256" key="11">
    <source>
        <dbReference type="RuleBase" id="RU000339"/>
    </source>
</evidence>
<dbReference type="InterPro" id="IPR027417">
    <property type="entry name" value="P-loop_NTPase"/>
</dbReference>
<dbReference type="InterPro" id="IPR038376">
    <property type="entry name" value="ATP_synth_asu_C_sf"/>
</dbReference>
<evidence type="ECO:0000256" key="4">
    <source>
        <dbReference type="ARBA" id="ARBA00022741"/>
    </source>
</evidence>
<keyword evidence="7 11" id="KW-0406">Ion transport</keyword>
<dbReference type="NCBIfam" id="TIGR00962">
    <property type="entry name" value="atpA"/>
    <property type="match status" value="1"/>
</dbReference>
<dbReference type="PANTHER" id="PTHR48082">
    <property type="entry name" value="ATP SYNTHASE SUBUNIT ALPHA, MITOCHONDRIAL"/>
    <property type="match status" value="1"/>
</dbReference>
<dbReference type="InterPro" id="IPR036121">
    <property type="entry name" value="ATPase_F1/V1/A1_a/bsu_N_sf"/>
</dbReference>
<dbReference type="GO" id="GO:0045259">
    <property type="term" value="C:proton-transporting ATP synthase complex"/>
    <property type="evidence" value="ECO:0007669"/>
    <property type="project" value="UniProtKB-KW"/>
</dbReference>
<dbReference type="InterPro" id="IPR005294">
    <property type="entry name" value="ATP_synth_F1_asu"/>
</dbReference>
<dbReference type="OrthoDB" id="9805536at2759"/>
<keyword evidence="9 12" id="KW-0139">CF(1)</keyword>
<dbReference type="SUPFAM" id="SSF50615">
    <property type="entry name" value="N-terminal domain of alpha and beta subunits of F1 ATP synthase"/>
    <property type="match status" value="1"/>
</dbReference>
<evidence type="ECO:0000313" key="17">
    <source>
        <dbReference type="Proteomes" id="UP000730481"/>
    </source>
</evidence>
<feature type="domain" description="ATP synthase alpha subunit C-terminal" evidence="14">
    <location>
        <begin position="421"/>
        <end position="546"/>
    </location>
</feature>
<dbReference type="PANTHER" id="PTHR48082:SF2">
    <property type="entry name" value="ATP SYNTHASE SUBUNIT ALPHA, MITOCHONDRIAL"/>
    <property type="match status" value="1"/>
</dbReference>
<dbReference type="Gene3D" id="3.40.50.300">
    <property type="entry name" value="P-loop containing nucleotide triphosphate hydrolases"/>
    <property type="match status" value="1"/>
</dbReference>
<keyword evidence="5 11" id="KW-0375">Hydrogen ion transport</keyword>
<organism evidence="16 17">
    <name type="scientific">Fusarium beomiforme</name>
    <dbReference type="NCBI Taxonomy" id="44412"/>
    <lineage>
        <taxon>Eukaryota</taxon>
        <taxon>Fungi</taxon>
        <taxon>Dikarya</taxon>
        <taxon>Ascomycota</taxon>
        <taxon>Pezizomycotina</taxon>
        <taxon>Sordariomycetes</taxon>
        <taxon>Hypocreomycetidae</taxon>
        <taxon>Hypocreales</taxon>
        <taxon>Nectriaceae</taxon>
        <taxon>Fusarium</taxon>
        <taxon>Fusarium burgessii species complex</taxon>
    </lineage>
</organism>
<dbReference type="Pfam" id="PF00306">
    <property type="entry name" value="ATP-synt_ab_C"/>
    <property type="match status" value="1"/>
</dbReference>
<gene>
    <name evidence="16" type="ORF">FBEOM_3460</name>
</gene>
<dbReference type="InterPro" id="IPR000793">
    <property type="entry name" value="ATP_synth_asu_C"/>
</dbReference>
<dbReference type="Gene3D" id="2.40.30.20">
    <property type="match status" value="1"/>
</dbReference>
<evidence type="ECO:0000259" key="15">
    <source>
        <dbReference type="Pfam" id="PF02874"/>
    </source>
</evidence>
<evidence type="ECO:0000256" key="1">
    <source>
        <dbReference type="ARBA" id="ARBA00004273"/>
    </source>
</evidence>
<dbReference type="Proteomes" id="UP000730481">
    <property type="component" value="Unassembled WGS sequence"/>
</dbReference>
<dbReference type="SUPFAM" id="SSF47917">
    <property type="entry name" value="C-terminal domain of alpha and beta subunits of F1 ATP synthase"/>
    <property type="match status" value="1"/>
</dbReference>
<evidence type="ECO:0000256" key="3">
    <source>
        <dbReference type="ARBA" id="ARBA00022448"/>
    </source>
</evidence>
<dbReference type="PIRSF" id="PIRSF039088">
    <property type="entry name" value="F_ATPase_subunit_alpha"/>
    <property type="match status" value="1"/>
</dbReference>
<evidence type="ECO:0000256" key="9">
    <source>
        <dbReference type="ARBA" id="ARBA00023196"/>
    </source>
</evidence>
<evidence type="ECO:0000256" key="7">
    <source>
        <dbReference type="ARBA" id="ARBA00023065"/>
    </source>
</evidence>